<keyword evidence="5" id="KW-0805">Transcription regulation</keyword>
<comment type="caution">
    <text evidence="13">The sequence shown here is derived from an EMBL/GenBank/DDBJ whole genome shotgun (WGS) entry which is preliminary data.</text>
</comment>
<feature type="region of interest" description="Disordered" evidence="10">
    <location>
        <begin position="1483"/>
        <end position="1534"/>
    </location>
</feature>
<feature type="compositionally biased region" description="Basic and acidic residues" evidence="10">
    <location>
        <begin position="1961"/>
        <end position="1981"/>
    </location>
</feature>
<feature type="region of interest" description="Disordered" evidence="10">
    <location>
        <begin position="1410"/>
        <end position="1469"/>
    </location>
</feature>
<feature type="region of interest" description="Disordered" evidence="10">
    <location>
        <begin position="237"/>
        <end position="259"/>
    </location>
</feature>
<dbReference type="PROSITE" id="PS00031">
    <property type="entry name" value="NUCLEAR_REC_DBD_1"/>
    <property type="match status" value="1"/>
</dbReference>
<dbReference type="Gene3D" id="3.30.50.10">
    <property type="entry name" value="Erythroid Transcription Factor GATA-1, subunit A"/>
    <property type="match status" value="1"/>
</dbReference>
<feature type="region of interest" description="Disordered" evidence="10">
    <location>
        <begin position="1160"/>
        <end position="1212"/>
    </location>
</feature>
<dbReference type="Proteomes" id="UP000728185">
    <property type="component" value="Unassembled WGS sequence"/>
</dbReference>
<feature type="compositionally biased region" description="Low complexity" evidence="10">
    <location>
        <begin position="1933"/>
        <end position="1943"/>
    </location>
</feature>
<protein>
    <submittedName>
        <fullName evidence="13">Nuclear receptor subfamily 2 group C member 2</fullName>
    </submittedName>
</protein>
<feature type="compositionally biased region" description="Low complexity" evidence="10">
    <location>
        <begin position="334"/>
        <end position="348"/>
    </location>
</feature>
<dbReference type="InterPro" id="IPR050274">
    <property type="entry name" value="Nuclear_hormone_rcpt_NR2"/>
</dbReference>
<feature type="compositionally biased region" description="Polar residues" evidence="10">
    <location>
        <begin position="1190"/>
        <end position="1212"/>
    </location>
</feature>
<evidence type="ECO:0000256" key="6">
    <source>
        <dbReference type="ARBA" id="ARBA00023125"/>
    </source>
</evidence>
<evidence type="ECO:0000256" key="10">
    <source>
        <dbReference type="SAM" id="MobiDB-lite"/>
    </source>
</evidence>
<dbReference type="OrthoDB" id="6263305at2759"/>
<feature type="domain" description="NR LBD" evidence="12">
    <location>
        <begin position="1591"/>
        <end position="1878"/>
    </location>
</feature>
<accession>A0A8E0RZX9</accession>
<feature type="compositionally biased region" description="Polar residues" evidence="10">
    <location>
        <begin position="1160"/>
        <end position="1174"/>
    </location>
</feature>
<feature type="compositionally biased region" description="Polar residues" evidence="10">
    <location>
        <begin position="1426"/>
        <end position="1447"/>
    </location>
</feature>
<keyword evidence="4" id="KW-0862">Zinc</keyword>
<feature type="compositionally biased region" description="Polar residues" evidence="10">
    <location>
        <begin position="690"/>
        <end position="699"/>
    </location>
</feature>
<dbReference type="Pfam" id="PF00105">
    <property type="entry name" value="zf-C4"/>
    <property type="match status" value="1"/>
</dbReference>
<evidence type="ECO:0000256" key="3">
    <source>
        <dbReference type="ARBA" id="ARBA00022771"/>
    </source>
</evidence>
<feature type="compositionally biased region" description="Polar residues" evidence="10">
    <location>
        <begin position="1005"/>
        <end position="1016"/>
    </location>
</feature>
<keyword evidence="9" id="KW-0539">Nucleus</keyword>
<evidence type="ECO:0000313" key="13">
    <source>
        <dbReference type="EMBL" id="KAA0192957.1"/>
    </source>
</evidence>
<dbReference type="InterPro" id="IPR000536">
    <property type="entry name" value="Nucl_hrmn_rcpt_lig-bd"/>
</dbReference>
<dbReference type="GO" id="GO:0003700">
    <property type="term" value="F:DNA-binding transcription factor activity"/>
    <property type="evidence" value="ECO:0007669"/>
    <property type="project" value="InterPro"/>
</dbReference>
<dbReference type="InterPro" id="IPR013088">
    <property type="entry name" value="Znf_NHR/GATA"/>
</dbReference>
<feature type="region of interest" description="Disordered" evidence="10">
    <location>
        <begin position="1930"/>
        <end position="1996"/>
    </location>
</feature>
<dbReference type="PANTHER" id="PTHR24083">
    <property type="entry name" value="NUCLEAR HORMONE RECEPTOR"/>
    <property type="match status" value="1"/>
</dbReference>
<evidence type="ECO:0000256" key="8">
    <source>
        <dbReference type="ARBA" id="ARBA00023170"/>
    </source>
</evidence>
<evidence type="ECO:0000256" key="9">
    <source>
        <dbReference type="ARBA" id="ARBA00023242"/>
    </source>
</evidence>
<keyword evidence="6" id="KW-0238">DNA-binding</keyword>
<reference evidence="13" key="1">
    <citation type="submission" date="2019-05" db="EMBL/GenBank/DDBJ databases">
        <title>Annotation for the trematode Fasciolopsis buski.</title>
        <authorList>
            <person name="Choi Y.-J."/>
        </authorList>
    </citation>
    <scope>NUCLEOTIDE SEQUENCE</scope>
    <source>
        <strain evidence="13">HT</strain>
        <tissue evidence="13">Whole worm</tissue>
    </source>
</reference>
<keyword evidence="8 13" id="KW-0675">Receptor</keyword>
<keyword evidence="7" id="KW-0804">Transcription</keyword>
<dbReference type="FunFam" id="3.30.50.10:FF:000006">
    <property type="entry name" value="Nuclear receptor subfamily 5 group A member"/>
    <property type="match status" value="1"/>
</dbReference>
<dbReference type="PRINTS" id="PR00047">
    <property type="entry name" value="STROIDFINGER"/>
</dbReference>
<dbReference type="Gene3D" id="1.10.565.10">
    <property type="entry name" value="Retinoid X Receptor"/>
    <property type="match status" value="1"/>
</dbReference>
<evidence type="ECO:0000256" key="4">
    <source>
        <dbReference type="ARBA" id="ARBA00022833"/>
    </source>
</evidence>
<evidence type="ECO:0000256" key="2">
    <source>
        <dbReference type="ARBA" id="ARBA00022723"/>
    </source>
</evidence>
<comment type="subcellular location">
    <subcellularLocation>
        <location evidence="1">Nucleus</location>
    </subcellularLocation>
</comment>
<evidence type="ECO:0000256" key="1">
    <source>
        <dbReference type="ARBA" id="ARBA00004123"/>
    </source>
</evidence>
<feature type="compositionally biased region" description="Low complexity" evidence="10">
    <location>
        <begin position="1453"/>
        <end position="1465"/>
    </location>
</feature>
<name>A0A8E0RZX9_9TREM</name>
<dbReference type="PROSITE" id="PS51030">
    <property type="entry name" value="NUCLEAR_REC_DBD_2"/>
    <property type="match status" value="1"/>
</dbReference>
<keyword evidence="14" id="KW-1185">Reference proteome</keyword>
<evidence type="ECO:0000313" key="14">
    <source>
        <dbReference type="Proteomes" id="UP000728185"/>
    </source>
</evidence>
<feature type="region of interest" description="Disordered" evidence="10">
    <location>
        <begin position="690"/>
        <end position="741"/>
    </location>
</feature>
<keyword evidence="3" id="KW-0863">Zinc-finger</keyword>
<feature type="compositionally biased region" description="Polar residues" evidence="10">
    <location>
        <begin position="1483"/>
        <end position="1503"/>
    </location>
</feature>
<feature type="domain" description="Nuclear receptor" evidence="11">
    <location>
        <begin position="836"/>
        <end position="911"/>
    </location>
</feature>
<dbReference type="GO" id="GO:0005634">
    <property type="term" value="C:nucleus"/>
    <property type="evidence" value="ECO:0007669"/>
    <property type="project" value="UniProtKB-SubCell"/>
</dbReference>
<dbReference type="SUPFAM" id="SSF57716">
    <property type="entry name" value="Glucocorticoid receptor-like (DNA-binding domain)"/>
    <property type="match status" value="1"/>
</dbReference>
<organism evidence="13 14">
    <name type="scientific">Fasciolopsis buskii</name>
    <dbReference type="NCBI Taxonomy" id="27845"/>
    <lineage>
        <taxon>Eukaryota</taxon>
        <taxon>Metazoa</taxon>
        <taxon>Spiralia</taxon>
        <taxon>Lophotrochozoa</taxon>
        <taxon>Platyhelminthes</taxon>
        <taxon>Trematoda</taxon>
        <taxon>Digenea</taxon>
        <taxon>Plagiorchiida</taxon>
        <taxon>Echinostomata</taxon>
        <taxon>Echinostomatoidea</taxon>
        <taxon>Fasciolidae</taxon>
        <taxon>Fasciolopsis</taxon>
    </lineage>
</organism>
<dbReference type="SUPFAM" id="SSF48508">
    <property type="entry name" value="Nuclear receptor ligand-binding domain"/>
    <property type="match status" value="1"/>
</dbReference>
<keyword evidence="2" id="KW-0479">Metal-binding</keyword>
<dbReference type="InterPro" id="IPR001628">
    <property type="entry name" value="Znf_hrmn_rcpt"/>
</dbReference>
<feature type="region of interest" description="Disordered" evidence="10">
    <location>
        <begin position="980"/>
        <end position="1016"/>
    </location>
</feature>
<evidence type="ECO:0000259" key="11">
    <source>
        <dbReference type="PROSITE" id="PS51030"/>
    </source>
</evidence>
<proteinExistence type="predicted"/>
<feature type="compositionally biased region" description="Polar residues" evidence="10">
    <location>
        <begin position="810"/>
        <end position="829"/>
    </location>
</feature>
<feature type="region of interest" description="Disordered" evidence="10">
    <location>
        <begin position="291"/>
        <end position="348"/>
    </location>
</feature>
<dbReference type="InterPro" id="IPR035500">
    <property type="entry name" value="NHR-like_dom_sf"/>
</dbReference>
<evidence type="ECO:0000256" key="5">
    <source>
        <dbReference type="ARBA" id="ARBA00023015"/>
    </source>
</evidence>
<dbReference type="GO" id="GO:0043565">
    <property type="term" value="F:sequence-specific DNA binding"/>
    <property type="evidence" value="ECO:0007669"/>
    <property type="project" value="InterPro"/>
</dbReference>
<sequence>MATSTSSNSCTSTIALSKPPTVAPAPQGRVLPTILPGANQLHRSTLNTAQPSELADRLSLNIAAAAAAAVAASGSITNTTATGQINLPEAKLASANELLSQACLLPKLEFDPTGVRPISLASLQPTTLLHGVTGLPVLNTGTNPSLGALLNSLASTFSQRDNTTADCALTNNANCPTVVPVGKTSNAQLLQLLRSVGTLPTSAPSTSCAPSSSSSSVVPPSLATFAAAIPADNAHTSASFPSNNSNNNSSNNNHTTSTTTINLNSIIPSLNTSGTESANNNHMTVISTLTETLQRPSSSGLRIPTQSQFGPSDDQSGIGDSGISNKTNLSKQYSTSPNGPNTNSNINLPSMVQDLSNLVAQSNTNMNDFLCCLLQTALLNQVTSARSEVKKDPPTLDSNTLLSLLSTPTGSQSRMTAATTGSINMHLGNSVGNGTISGLDSLTASSGLDQSTVSIPTVYLNQALETLVPAGQLNSSVDSALSRTETSVLDQLNVANTYQQLARLAVRKTPAMTTLIQQPQSTQAPPNSIAPHGSQASVSTSATLLSLTEPNTLPSLSLETIAQLSNGLPAELVQQLLGQQQPVQNLNDGIALSTSDDNLSLAIQSLLLKQMLEATAGPNVGVHSPRVMLNPTHSMDTPSVEIGGQNPIGFSDANRLLGTQGSFPVDSLFSPVNSGSSGLNFSSLLSQTIPRSSSSTTSFLRPASRISPAPNGAPILSSSPQHSITISSTAGSSNAGTSCSVPGSSNSGISIAVASFPSQLPTPNSITPLIACPGPSTTAVSSSPSVPAPAPQPGASTNMDNSVLLPDPVSSPTNASLNGPSKFNSSSSCTGEGHSWEPCKVCGDKASGRHYGVVSCEGCKGFFKRSIRGHVSYACRSDQQCLVNKAFRNRCQYCRLQKCLAVGMRSEAVQNERRPSTAYGYGFSGDGTSNEGAGGGTGSPNILPDGNDAMRILTTSQSQSSSPQPPIQSNIKVESTGELDSEYYGNPESLLSKTKSEDSQPLECSPTQLGRNNSSRDLVTSITNSTDRSINFGLGNLDSTQCDTSSDRLSGTENIDFVGHGKLLGSQAPSENSPGRSSPSVAISVTAPPIASTAVGNFYGDDEVQDQVRNASPASCIKLAMEMNDACGSKTLLNSHMSIPLDGNSTVRIAPGSTVSLAPSTGPLSSFDPPQSGFSSTPLTSTQSSLGDEVSSNVPQSRTTGAASVPPLTQTTQSNAQVSTLDLNELAKVALSVVSQGAGGGNGGSVSGRERNLAALYTCWLVATAEQLSHSVNSGNTTIATTSSSSTSVLPTSDLLSHSNKSNIPLLNSPNSSLLASALGHHNLPDGLIQTQSKVDPSSDETLNNLMAVMLASTNTTNQSRVTAALSPSHLNPLGLANTICTAENPVLRALVPRPPPNKSTNLLNLLGRGLSGNENSSHGIPPPSLGSNVPISTISTHHTDINQPNRPASEGLLSRSSSRTSSTDRTLRPVIPTDDCVMQLARRSSTDSANSPWVMSTTAETTNRARKRKLRSTSPDLVSSPTRPRLIGRPVPDMDNACKSPGIPSTHLVTRPMSASGAEDRRQSQASQLSIEICQTTPELNLNGPVVCTADLNSIFDLSPDFIKTCQSSRLTRVSSELASRVLFLTVDWLRSFQSLKCLPPWAQKDLVAVSWSDLFVLGLCQAAQKMEDSAKLYSYNNGKQRKCSADGTVSEEQTTTTTGGFSDNSGWTTIVDRTPLGLTNESKPMNPTISSSAPPPLSASSAAVISLVEELMTQFTRAEITTNEYTYLRCMVILGSGHLCLSLRDRHLARQVAELESRVLSEFSEFLSTQFSVSEPESRSTGAVTATKAIQRSLVLTQLLSTLRYLDPKDLEEAFFSSLLGSVSIAQIMLYLLEGNTSMVGKESTINQIVPEIALSVDAPRITEMTSLQTSANVDPAATTLSQILNKDSSRPVGSVSSLSRQQPPVPEACASSSTPSPRSEEQRSNDEDATKILKRTESPEAPVHNGLLHAEVD</sequence>
<feature type="region of interest" description="Disordered" evidence="10">
    <location>
        <begin position="1"/>
        <end position="23"/>
    </location>
</feature>
<feature type="region of interest" description="Disordered" evidence="10">
    <location>
        <begin position="910"/>
        <end position="948"/>
    </location>
</feature>
<dbReference type="PROSITE" id="PS51843">
    <property type="entry name" value="NR_LBD"/>
    <property type="match status" value="1"/>
</dbReference>
<feature type="compositionally biased region" description="Polar residues" evidence="10">
    <location>
        <begin position="291"/>
        <end position="315"/>
    </location>
</feature>
<feature type="compositionally biased region" description="Low complexity" evidence="10">
    <location>
        <begin position="1"/>
        <end position="13"/>
    </location>
</feature>
<dbReference type="GO" id="GO:0008270">
    <property type="term" value="F:zinc ion binding"/>
    <property type="evidence" value="ECO:0007669"/>
    <property type="project" value="UniProtKB-KW"/>
</dbReference>
<feature type="compositionally biased region" description="Polar residues" evidence="10">
    <location>
        <begin position="1513"/>
        <end position="1523"/>
    </location>
</feature>
<feature type="region of interest" description="Disordered" evidence="10">
    <location>
        <begin position="777"/>
        <end position="829"/>
    </location>
</feature>
<dbReference type="SMART" id="SM00399">
    <property type="entry name" value="ZnF_C4"/>
    <property type="match status" value="1"/>
</dbReference>
<gene>
    <name evidence="13" type="ORF">FBUS_03774</name>
</gene>
<dbReference type="EMBL" id="LUCM01005330">
    <property type="protein sequence ID" value="KAA0192957.1"/>
    <property type="molecule type" value="Genomic_DNA"/>
</dbReference>
<evidence type="ECO:0000256" key="7">
    <source>
        <dbReference type="ARBA" id="ARBA00023163"/>
    </source>
</evidence>
<feature type="compositionally biased region" description="Low complexity" evidence="10">
    <location>
        <begin position="717"/>
        <end position="740"/>
    </location>
</feature>
<evidence type="ECO:0000259" key="12">
    <source>
        <dbReference type="PROSITE" id="PS51843"/>
    </source>
</evidence>
<feature type="compositionally biased region" description="Low complexity" evidence="10">
    <location>
        <begin position="1175"/>
        <end position="1186"/>
    </location>
</feature>
<feature type="compositionally biased region" description="Polar residues" evidence="10">
    <location>
        <begin position="322"/>
        <end position="333"/>
    </location>
</feature>